<feature type="compositionally biased region" description="Basic residues" evidence="1">
    <location>
        <begin position="8"/>
        <end position="32"/>
    </location>
</feature>
<name>A0A2G8JGV8_STIJA</name>
<dbReference type="Proteomes" id="UP000230750">
    <property type="component" value="Unassembled WGS sequence"/>
</dbReference>
<comment type="caution">
    <text evidence="2">The sequence shown here is derived from an EMBL/GenBank/DDBJ whole genome shotgun (WGS) entry which is preliminary data.</text>
</comment>
<dbReference type="InterPro" id="IPR031440">
    <property type="entry name" value="DUF4670"/>
</dbReference>
<sequence>MAGELKLKAIRLKGKPTKKTNQHKKPKKKGLTKRSLGDIPSQESETDQLESRKAFVIWTYLSLEEKQTIVKETLTEADLKQAQDYFNIQRKGYYLPPIHHQTWSHEEIPSRTIQAHKTYTTRKGALLLYAEDLALSYPSQNSHRRPRKKALEAEDSNYLSTMKDLRSAILSYGGKEQSENVFMGFSNSKMNSFNSPRTVRPGFSAKRYLANWSKSWDDSILNYLRSEGHLWDKNLFESNSVLPSTYRRINDDMSQAPAPYRVTRNMLVSPGDIVSYEYYRIRPDDIDYVVSKFISAVIIIMIDSNRSPPTGQGRLLEPVTTPPSKVIRSLTSQTWHDAAIARDGSQKPHPVIYAQLDPEEQQMDTPEPDPTKCSSS</sequence>
<evidence type="ECO:0000256" key="1">
    <source>
        <dbReference type="SAM" id="MobiDB-lite"/>
    </source>
</evidence>
<reference evidence="2 3" key="1">
    <citation type="journal article" date="2017" name="PLoS Biol.">
        <title>The sea cucumber genome provides insights into morphological evolution and visceral regeneration.</title>
        <authorList>
            <person name="Zhang X."/>
            <person name="Sun L."/>
            <person name="Yuan J."/>
            <person name="Sun Y."/>
            <person name="Gao Y."/>
            <person name="Zhang L."/>
            <person name="Li S."/>
            <person name="Dai H."/>
            <person name="Hamel J.F."/>
            <person name="Liu C."/>
            <person name="Yu Y."/>
            <person name="Liu S."/>
            <person name="Lin W."/>
            <person name="Guo K."/>
            <person name="Jin S."/>
            <person name="Xu P."/>
            <person name="Storey K.B."/>
            <person name="Huan P."/>
            <person name="Zhang T."/>
            <person name="Zhou Y."/>
            <person name="Zhang J."/>
            <person name="Lin C."/>
            <person name="Li X."/>
            <person name="Xing L."/>
            <person name="Huo D."/>
            <person name="Sun M."/>
            <person name="Wang L."/>
            <person name="Mercier A."/>
            <person name="Li F."/>
            <person name="Yang H."/>
            <person name="Xiang J."/>
        </authorList>
    </citation>
    <scope>NUCLEOTIDE SEQUENCE [LARGE SCALE GENOMIC DNA]</scope>
    <source>
        <strain evidence="2">Shaxun</strain>
        <tissue evidence="2">Muscle</tissue>
    </source>
</reference>
<dbReference type="PANTHER" id="PTHR21937">
    <property type="entry name" value="CCDC66 DOMAIN-CONTAINING PROTEIN"/>
    <property type="match status" value="1"/>
</dbReference>
<evidence type="ECO:0000313" key="3">
    <source>
        <dbReference type="Proteomes" id="UP000230750"/>
    </source>
</evidence>
<feature type="region of interest" description="Disordered" evidence="1">
    <location>
        <begin position="339"/>
        <end position="376"/>
    </location>
</feature>
<accession>A0A2G8JGV8</accession>
<dbReference type="PANTHER" id="PTHR21937:SF5">
    <property type="entry name" value="GENE 973-RELATED"/>
    <property type="match status" value="1"/>
</dbReference>
<keyword evidence="3" id="KW-1185">Reference proteome</keyword>
<organism evidence="2 3">
    <name type="scientific">Stichopus japonicus</name>
    <name type="common">Sea cucumber</name>
    <dbReference type="NCBI Taxonomy" id="307972"/>
    <lineage>
        <taxon>Eukaryota</taxon>
        <taxon>Metazoa</taxon>
        <taxon>Echinodermata</taxon>
        <taxon>Eleutherozoa</taxon>
        <taxon>Echinozoa</taxon>
        <taxon>Holothuroidea</taxon>
        <taxon>Aspidochirotacea</taxon>
        <taxon>Aspidochirotida</taxon>
        <taxon>Stichopodidae</taxon>
        <taxon>Apostichopus</taxon>
    </lineage>
</organism>
<feature type="region of interest" description="Disordered" evidence="1">
    <location>
        <begin position="1"/>
        <end position="45"/>
    </location>
</feature>
<proteinExistence type="predicted"/>
<dbReference type="AlphaFoldDB" id="A0A2G8JGV8"/>
<evidence type="ECO:0000313" key="2">
    <source>
        <dbReference type="EMBL" id="PIK34972.1"/>
    </source>
</evidence>
<dbReference type="EMBL" id="MRZV01002025">
    <property type="protein sequence ID" value="PIK34972.1"/>
    <property type="molecule type" value="Genomic_DNA"/>
</dbReference>
<dbReference type="STRING" id="307972.A0A2G8JGV8"/>
<protein>
    <submittedName>
        <fullName evidence="2">Putative microtubule-associated protein futsch isoform X4</fullName>
    </submittedName>
</protein>
<dbReference type="OrthoDB" id="6162046at2759"/>
<gene>
    <name evidence="2" type="ORF">BSL78_28207</name>
</gene>